<dbReference type="EMBL" id="NIVC01001547">
    <property type="protein sequence ID" value="PAA66619.1"/>
    <property type="molecule type" value="Genomic_DNA"/>
</dbReference>
<feature type="coiled-coil region" evidence="1">
    <location>
        <begin position="96"/>
        <end position="158"/>
    </location>
</feature>
<comment type="caution">
    <text evidence="2">The sequence shown here is derived from an EMBL/GenBank/DDBJ whole genome shotgun (WGS) entry which is preliminary data.</text>
</comment>
<name>A0A267F0K3_9PLAT</name>
<reference evidence="2 3" key="1">
    <citation type="submission" date="2017-06" db="EMBL/GenBank/DDBJ databases">
        <title>A platform for efficient transgenesis in Macrostomum lignano, a flatworm model organism for stem cell research.</title>
        <authorList>
            <person name="Berezikov E."/>
        </authorList>
    </citation>
    <scope>NUCLEOTIDE SEQUENCE [LARGE SCALE GENOMIC DNA]</scope>
    <source>
        <strain evidence="2">DV1</strain>
        <tissue evidence="2">Whole organism</tissue>
    </source>
</reference>
<evidence type="ECO:0000313" key="3">
    <source>
        <dbReference type="Proteomes" id="UP000215902"/>
    </source>
</evidence>
<dbReference type="Proteomes" id="UP000215902">
    <property type="component" value="Unassembled WGS sequence"/>
</dbReference>
<keyword evidence="3" id="KW-1185">Reference proteome</keyword>
<sequence length="514" mass="57051">KKFRARIPLLSFFIFNEKITARRDMASASGLCSVKFCRSQAEGPSPITDQPYCSQHLQADLSRCDKSEARVLDKIAHFKKYQAPMRLMQQRLASDLQLIDDEFANLRDTLDRCQAELTTAVTKHHDKIMESLGILTELDDSESELKAAKEEKDAKKAFLIAENLEKALETLHLDSELVCMDEDTKEVKLAAFPDVSSSVLDLCECTQLQLEVARQLVDGLDDRNDELSVIVISQEKTIELDGCPVSMALCENTSGFCLDESGSVVRAQEAGDGRELTQRVALVAVNPSSSERDSEGRGNEASRILIVSADGEVAGRINGSWDQPIRDLHCDTKLQLLFIAQHRQLIIDDMCGVEQSRVRVSDLQDDVQKLCCIAGDSDKLFILAERADGKPVIFGLSKKSNEVQLKLAVTGIDKVGTRPRISVRNRMLFVDDGEKLHTVCSITGMQLSAVSHEDVTMFGLDALNAHAFLTIMKTKIMRTCALMEGPLPFDSCIMIDQSNRLVLDKGKLEHICTQ</sequence>
<accession>A0A267F0K3</accession>
<proteinExistence type="predicted"/>
<evidence type="ECO:0000313" key="2">
    <source>
        <dbReference type="EMBL" id="PAA66619.1"/>
    </source>
</evidence>
<protein>
    <submittedName>
        <fullName evidence="2">Uncharacterized protein</fullName>
    </submittedName>
</protein>
<feature type="non-terminal residue" evidence="2">
    <location>
        <position position="1"/>
    </location>
</feature>
<organism evidence="2 3">
    <name type="scientific">Macrostomum lignano</name>
    <dbReference type="NCBI Taxonomy" id="282301"/>
    <lineage>
        <taxon>Eukaryota</taxon>
        <taxon>Metazoa</taxon>
        <taxon>Spiralia</taxon>
        <taxon>Lophotrochozoa</taxon>
        <taxon>Platyhelminthes</taxon>
        <taxon>Rhabditophora</taxon>
        <taxon>Macrostomorpha</taxon>
        <taxon>Macrostomida</taxon>
        <taxon>Macrostomidae</taxon>
        <taxon>Macrostomum</taxon>
    </lineage>
</organism>
<keyword evidence="1" id="KW-0175">Coiled coil</keyword>
<gene>
    <name evidence="2" type="ORF">BOX15_Mlig022482g1</name>
</gene>
<evidence type="ECO:0000256" key="1">
    <source>
        <dbReference type="SAM" id="Coils"/>
    </source>
</evidence>
<dbReference type="AlphaFoldDB" id="A0A267F0K3"/>